<gene>
    <name evidence="1" type="ORF">NCTC10860_00120</name>
</gene>
<name>A0A379JZK5_ECTOL</name>
<sequence>MTWTVIRHSRLTRLSMSLLLACWKVPAVWFSPSKFWTLAVVSSPGETTITGITDIEGTVSNLSDPWATETVETSAAATTRAKCFTSMWFPYWCFAGSVTDFFSAQNLARLLARGRSMATNCKSISRNPSPERVPIQYITRSNGVSEAKKCPENTHAPYAARVGIANMKKRSTQRVATSLLLQGAG</sequence>
<evidence type="ECO:0000313" key="1">
    <source>
        <dbReference type="EMBL" id="SUD57917.1"/>
    </source>
</evidence>
<reference evidence="1 2" key="1">
    <citation type="submission" date="2018-06" db="EMBL/GenBank/DDBJ databases">
        <authorList>
            <consortium name="Pathogen Informatics"/>
            <person name="Doyle S."/>
        </authorList>
    </citation>
    <scope>NUCLEOTIDE SEQUENCE [LARGE SCALE GENOMIC DNA]</scope>
    <source>
        <strain evidence="1 2">NCTC10860</strain>
    </source>
</reference>
<protein>
    <submittedName>
        <fullName evidence="1">Uncharacterized protein</fullName>
    </submittedName>
</protein>
<dbReference type="EMBL" id="UGUW01000001">
    <property type="protein sequence ID" value="SUD57917.1"/>
    <property type="molecule type" value="Genomic_DNA"/>
</dbReference>
<organism evidence="1 2">
    <name type="scientific">Ectopseudomonas oleovorans</name>
    <name type="common">Pseudomonas oleovorans</name>
    <dbReference type="NCBI Taxonomy" id="301"/>
    <lineage>
        <taxon>Bacteria</taxon>
        <taxon>Pseudomonadati</taxon>
        <taxon>Pseudomonadota</taxon>
        <taxon>Gammaproteobacteria</taxon>
        <taxon>Pseudomonadales</taxon>
        <taxon>Pseudomonadaceae</taxon>
        <taxon>Ectopseudomonas</taxon>
    </lineage>
</organism>
<proteinExistence type="predicted"/>
<accession>A0A379JZK5</accession>
<dbReference type="AlphaFoldDB" id="A0A379JZK5"/>
<dbReference type="Proteomes" id="UP000254084">
    <property type="component" value="Unassembled WGS sequence"/>
</dbReference>
<evidence type="ECO:0000313" key="2">
    <source>
        <dbReference type="Proteomes" id="UP000254084"/>
    </source>
</evidence>